<dbReference type="Proteomes" id="UP001497535">
    <property type="component" value="Unassembled WGS sequence"/>
</dbReference>
<protein>
    <submittedName>
        <fullName evidence="1">Uncharacterized protein</fullName>
    </submittedName>
</protein>
<proteinExistence type="predicted"/>
<keyword evidence="2" id="KW-1185">Reference proteome</keyword>
<comment type="caution">
    <text evidence="1">The sequence shown here is derived from an EMBL/GenBank/DDBJ whole genome shotgun (WGS) entry which is preliminary data.</text>
</comment>
<evidence type="ECO:0000313" key="1">
    <source>
        <dbReference type="EMBL" id="CAK5101686.1"/>
    </source>
</evidence>
<accession>A0ACB1AS18</accession>
<name>A0ACB1AS18_MELEN</name>
<evidence type="ECO:0000313" key="2">
    <source>
        <dbReference type="Proteomes" id="UP001497535"/>
    </source>
</evidence>
<organism evidence="1 2">
    <name type="scientific">Meloidogyne enterolobii</name>
    <name type="common">Root-knot nematode worm</name>
    <name type="synonym">Meloidogyne mayaguensis</name>
    <dbReference type="NCBI Taxonomy" id="390850"/>
    <lineage>
        <taxon>Eukaryota</taxon>
        <taxon>Metazoa</taxon>
        <taxon>Ecdysozoa</taxon>
        <taxon>Nematoda</taxon>
        <taxon>Chromadorea</taxon>
        <taxon>Rhabditida</taxon>
        <taxon>Tylenchina</taxon>
        <taxon>Tylenchomorpha</taxon>
        <taxon>Tylenchoidea</taxon>
        <taxon>Meloidogynidae</taxon>
        <taxon>Meloidogyninae</taxon>
        <taxon>Meloidogyne</taxon>
    </lineage>
</organism>
<dbReference type="EMBL" id="CAVMJV010000110">
    <property type="protein sequence ID" value="CAK5101686.1"/>
    <property type="molecule type" value="Genomic_DNA"/>
</dbReference>
<sequence>MVILSPFFYVFFLLLPLKMHFFYSREGWNFCEEFSFWFLIIDSSRDYLVFKLGREFLSF</sequence>
<reference evidence="1" key="1">
    <citation type="submission" date="2023-11" db="EMBL/GenBank/DDBJ databases">
        <authorList>
            <person name="Poullet M."/>
        </authorList>
    </citation>
    <scope>NUCLEOTIDE SEQUENCE</scope>
    <source>
        <strain evidence="1">E1834</strain>
    </source>
</reference>
<gene>
    <name evidence="1" type="ORF">MENTE1834_LOCUS42350</name>
</gene>